<dbReference type="EMBL" id="RQXS01000080">
    <property type="protein sequence ID" value="RZN55759.1"/>
    <property type="molecule type" value="Genomic_DNA"/>
</dbReference>
<evidence type="ECO:0000313" key="2">
    <source>
        <dbReference type="EMBL" id="STO71808.1"/>
    </source>
</evidence>
<dbReference type="Proteomes" id="UP000254465">
    <property type="component" value="Unassembled WGS sequence"/>
</dbReference>
<reference evidence="1 4" key="2">
    <citation type="submission" date="2018-11" db="EMBL/GenBank/DDBJ databases">
        <title>Sequencing Av. paragallinarum serogroups.</title>
        <authorList>
            <person name="Hellmuth J.E."/>
            <person name="Boucher C.E."/>
            <person name="Cason E.D."/>
        </authorList>
    </citation>
    <scope>NUCLEOTIDE SEQUENCE [LARGE SCALE GENOMIC DNA]</scope>
    <source>
        <strain evidence="1 4">SA-3</strain>
    </source>
</reference>
<dbReference type="RefSeq" id="WP_017807540.1">
    <property type="nucleotide sequence ID" value="NZ_JBANLW010000165.1"/>
</dbReference>
<evidence type="ECO:0000313" key="1">
    <source>
        <dbReference type="EMBL" id="RZN55759.1"/>
    </source>
</evidence>
<accession>A0A377I8V5</accession>
<evidence type="ECO:0000313" key="4">
    <source>
        <dbReference type="Proteomes" id="UP000294229"/>
    </source>
</evidence>
<dbReference type="EMBL" id="UGHK01000002">
    <property type="protein sequence ID" value="STO71808.1"/>
    <property type="molecule type" value="Genomic_DNA"/>
</dbReference>
<name>A0A377I8V5_AVIPA</name>
<reference evidence="2 3" key="1">
    <citation type="submission" date="2018-06" db="EMBL/GenBank/DDBJ databases">
        <authorList>
            <consortium name="Pathogen Informatics"/>
            <person name="Doyle S."/>
        </authorList>
    </citation>
    <scope>NUCLEOTIDE SEQUENCE [LARGE SCALE GENOMIC DNA]</scope>
    <source>
        <strain evidence="2 3">NCTC11296</strain>
    </source>
</reference>
<dbReference type="Proteomes" id="UP000294229">
    <property type="component" value="Unassembled WGS sequence"/>
</dbReference>
<proteinExistence type="predicted"/>
<dbReference type="AlphaFoldDB" id="A0A377I8V5"/>
<organism evidence="2 3">
    <name type="scientific">Avibacterium paragallinarum</name>
    <name type="common">Haemophilus gallinarum</name>
    <dbReference type="NCBI Taxonomy" id="728"/>
    <lineage>
        <taxon>Bacteria</taxon>
        <taxon>Pseudomonadati</taxon>
        <taxon>Pseudomonadota</taxon>
        <taxon>Gammaproteobacteria</taxon>
        <taxon>Pasteurellales</taxon>
        <taxon>Pasteurellaceae</taxon>
        <taxon>Avibacterium</taxon>
    </lineage>
</organism>
<sequence>MKKHDQFLIDLLKESLSRTEYSKLEQKAYLESLMREFEPASLRTLITSLLSVDLENLQQVSGSITTENKDKG</sequence>
<gene>
    <name evidence="1" type="ORF">EIG79_11005</name>
    <name evidence="2" type="ORF">NCTC11296_01721</name>
</gene>
<evidence type="ECO:0000313" key="3">
    <source>
        <dbReference type="Proteomes" id="UP000254465"/>
    </source>
</evidence>
<protein>
    <submittedName>
        <fullName evidence="2">Uncharacterized protein</fullName>
    </submittedName>
</protein>